<evidence type="ECO:0000256" key="1">
    <source>
        <dbReference type="SAM" id="Phobius"/>
    </source>
</evidence>
<gene>
    <name evidence="2" type="ORF">IEN85_14115</name>
</gene>
<dbReference type="Proteomes" id="UP000622317">
    <property type="component" value="Unassembled WGS sequence"/>
</dbReference>
<feature type="transmembrane region" description="Helical" evidence="1">
    <location>
        <begin position="84"/>
        <end position="101"/>
    </location>
</feature>
<dbReference type="EMBL" id="JACYFG010000036">
    <property type="protein sequence ID" value="MBD5780633.1"/>
    <property type="molecule type" value="Genomic_DNA"/>
</dbReference>
<comment type="caution">
    <text evidence="2">The sequence shown here is derived from an EMBL/GenBank/DDBJ whole genome shotgun (WGS) entry which is preliminary data.</text>
</comment>
<name>A0A927FBZ0_9BACT</name>
<keyword evidence="3" id="KW-1185">Reference proteome</keyword>
<organism evidence="2 3">
    <name type="scientific">Pelagicoccus enzymogenes</name>
    <dbReference type="NCBI Taxonomy" id="2773457"/>
    <lineage>
        <taxon>Bacteria</taxon>
        <taxon>Pseudomonadati</taxon>
        <taxon>Verrucomicrobiota</taxon>
        <taxon>Opitutia</taxon>
        <taxon>Puniceicoccales</taxon>
        <taxon>Pelagicoccaceae</taxon>
        <taxon>Pelagicoccus</taxon>
    </lineage>
</organism>
<feature type="transmembrane region" description="Helical" evidence="1">
    <location>
        <begin position="6"/>
        <end position="23"/>
    </location>
</feature>
<keyword evidence="1" id="KW-0472">Membrane</keyword>
<dbReference type="RefSeq" id="WP_191617729.1">
    <property type="nucleotide sequence ID" value="NZ_JACYFG010000036.1"/>
</dbReference>
<feature type="transmembrane region" description="Helical" evidence="1">
    <location>
        <begin position="44"/>
        <end position="64"/>
    </location>
</feature>
<reference evidence="2" key="1">
    <citation type="submission" date="2020-09" db="EMBL/GenBank/DDBJ databases">
        <title>Pelagicoccus enzymogenes sp. nov. with an EPS production, isolated from marine sediment.</title>
        <authorList>
            <person name="Feng X."/>
        </authorList>
    </citation>
    <scope>NUCLEOTIDE SEQUENCE</scope>
    <source>
        <strain evidence="2">NFK12</strain>
    </source>
</reference>
<keyword evidence="1" id="KW-1133">Transmembrane helix</keyword>
<sequence length="126" mass="14077">MNYTLIATLAYLTAAIGMTYYVGRTLRIHGRPFLEEAFQDKPELADAINVLLNTGFYLLNFGIIGASLKYALEAKTFVEAINVAGYRLGLELLTIGVIHFFNMRMINKVRKGEPKHRPAPKTEALA</sequence>
<protein>
    <submittedName>
        <fullName evidence="2">Uncharacterized protein</fullName>
    </submittedName>
</protein>
<proteinExistence type="predicted"/>
<keyword evidence="1" id="KW-0812">Transmembrane</keyword>
<evidence type="ECO:0000313" key="2">
    <source>
        <dbReference type="EMBL" id="MBD5780633.1"/>
    </source>
</evidence>
<accession>A0A927FBZ0</accession>
<evidence type="ECO:0000313" key="3">
    <source>
        <dbReference type="Proteomes" id="UP000622317"/>
    </source>
</evidence>
<dbReference type="AlphaFoldDB" id="A0A927FBZ0"/>